<proteinExistence type="predicted"/>
<sequence>MWQMTMDRSDRRILGGCQQKSSWLDSTVRWGHDLKHTTGCSETWHLFHSACLHALYMGPCCVSQIDLVCPT</sequence>
<dbReference type="RefSeq" id="XP_001890794.1">
    <property type="nucleotide sequence ID" value="XM_001890759.1"/>
</dbReference>
<evidence type="ECO:0000313" key="1">
    <source>
        <dbReference type="EMBL" id="EDQ98559.1"/>
    </source>
</evidence>
<dbReference type="EMBL" id="DS547244">
    <property type="protein sequence ID" value="EDQ98559.1"/>
    <property type="molecule type" value="Genomic_DNA"/>
</dbReference>
<keyword evidence="2" id="KW-1185">Reference proteome</keyword>
<dbReference type="InParanoid" id="B0E3M2"/>
<accession>B0E3M2</accession>
<dbReference type="Proteomes" id="UP000001194">
    <property type="component" value="Unassembled WGS sequence"/>
</dbReference>
<gene>
    <name evidence="1" type="ORF">LACBIDRAFT_299182</name>
</gene>
<dbReference type="KEGG" id="lbc:LACBIDRAFT_299182"/>
<evidence type="ECO:0000313" key="2">
    <source>
        <dbReference type="Proteomes" id="UP000001194"/>
    </source>
</evidence>
<dbReference type="AlphaFoldDB" id="B0E3M2"/>
<dbReference type="GeneID" id="6086449"/>
<dbReference type="HOGENOM" id="CLU_202729_0_0_1"/>
<protein>
    <submittedName>
        <fullName evidence="1">Predicted protein</fullName>
    </submittedName>
</protein>
<reference evidence="1 2" key="1">
    <citation type="journal article" date="2008" name="Nature">
        <title>The genome of Laccaria bicolor provides insights into mycorrhizal symbiosis.</title>
        <authorList>
            <person name="Martin F."/>
            <person name="Aerts A."/>
            <person name="Ahren D."/>
            <person name="Brun A."/>
            <person name="Danchin E.G.J."/>
            <person name="Duchaussoy F."/>
            <person name="Gibon J."/>
            <person name="Kohler A."/>
            <person name="Lindquist E."/>
            <person name="Pereda V."/>
            <person name="Salamov A."/>
            <person name="Shapiro H.J."/>
            <person name="Wuyts J."/>
            <person name="Blaudez D."/>
            <person name="Buee M."/>
            <person name="Brokstein P."/>
            <person name="Canbaeck B."/>
            <person name="Cohen D."/>
            <person name="Courty P.E."/>
            <person name="Coutinho P.M."/>
            <person name="Delaruelle C."/>
            <person name="Detter J.C."/>
            <person name="Deveau A."/>
            <person name="DiFazio S."/>
            <person name="Duplessis S."/>
            <person name="Fraissinet-Tachet L."/>
            <person name="Lucic E."/>
            <person name="Frey-Klett P."/>
            <person name="Fourrey C."/>
            <person name="Feussner I."/>
            <person name="Gay G."/>
            <person name="Grimwood J."/>
            <person name="Hoegger P.J."/>
            <person name="Jain P."/>
            <person name="Kilaru S."/>
            <person name="Labbe J."/>
            <person name="Lin Y.C."/>
            <person name="Legue V."/>
            <person name="Le Tacon F."/>
            <person name="Marmeisse R."/>
            <person name="Melayah D."/>
            <person name="Montanini B."/>
            <person name="Muratet M."/>
            <person name="Nehls U."/>
            <person name="Niculita-Hirzel H."/>
            <person name="Oudot-Le Secq M.P."/>
            <person name="Peter M."/>
            <person name="Quesneville H."/>
            <person name="Rajashekar B."/>
            <person name="Reich M."/>
            <person name="Rouhier N."/>
            <person name="Schmutz J."/>
            <person name="Yin T."/>
            <person name="Chalot M."/>
            <person name="Henrissat B."/>
            <person name="Kuees U."/>
            <person name="Lucas S."/>
            <person name="Van de Peer Y."/>
            <person name="Podila G.K."/>
            <person name="Polle A."/>
            <person name="Pukkila P.J."/>
            <person name="Richardson P.M."/>
            <person name="Rouze P."/>
            <person name="Sanders I.R."/>
            <person name="Stajich J.E."/>
            <person name="Tunlid A."/>
            <person name="Tuskan G."/>
            <person name="Grigoriev I.V."/>
        </authorList>
    </citation>
    <scope>NUCLEOTIDE SEQUENCE [LARGE SCALE GENOMIC DNA]</scope>
    <source>
        <strain evidence="2">S238N-H82 / ATCC MYA-4686</strain>
    </source>
</reference>
<organism evidence="2">
    <name type="scientific">Laccaria bicolor (strain S238N-H82 / ATCC MYA-4686)</name>
    <name type="common">Bicoloured deceiver</name>
    <name type="synonym">Laccaria laccata var. bicolor</name>
    <dbReference type="NCBI Taxonomy" id="486041"/>
    <lineage>
        <taxon>Eukaryota</taxon>
        <taxon>Fungi</taxon>
        <taxon>Dikarya</taxon>
        <taxon>Basidiomycota</taxon>
        <taxon>Agaricomycotina</taxon>
        <taxon>Agaricomycetes</taxon>
        <taxon>Agaricomycetidae</taxon>
        <taxon>Agaricales</taxon>
        <taxon>Agaricineae</taxon>
        <taxon>Hydnangiaceae</taxon>
        <taxon>Laccaria</taxon>
    </lineage>
</organism>
<name>B0E3M2_LACBS</name>